<dbReference type="EMBL" id="CP001291">
    <property type="protein sequence ID" value="ACK70853.1"/>
    <property type="molecule type" value="Genomic_DNA"/>
</dbReference>
<dbReference type="HOGENOM" id="CLU_262886_0_0_3"/>
<proteinExistence type="predicted"/>
<dbReference type="RefSeq" id="WP_015954457.1">
    <property type="nucleotide sequence ID" value="NC_011729.1"/>
</dbReference>
<feature type="compositionally biased region" description="Polar residues" evidence="1">
    <location>
        <begin position="1132"/>
        <end position="1158"/>
    </location>
</feature>
<accession>B7KJ17</accession>
<name>B7KJ17_GLOC7</name>
<dbReference type="eggNOG" id="COG1061">
    <property type="taxonomic scope" value="Bacteria"/>
</dbReference>
<feature type="region of interest" description="Disordered" evidence="1">
    <location>
        <begin position="1190"/>
        <end position="1268"/>
    </location>
</feature>
<feature type="region of interest" description="Disordered" evidence="1">
    <location>
        <begin position="1131"/>
        <end position="1175"/>
    </location>
</feature>
<dbReference type="OrthoDB" id="473036at2"/>
<dbReference type="KEGG" id="cyc:PCC7424_2433"/>
<evidence type="ECO:0000313" key="2">
    <source>
        <dbReference type="EMBL" id="ACK70853.1"/>
    </source>
</evidence>
<organism evidence="2 3">
    <name type="scientific">Gloeothece citriformis (strain PCC 7424)</name>
    <name type="common">Cyanothece sp. (strain PCC 7424)</name>
    <dbReference type="NCBI Taxonomy" id="65393"/>
    <lineage>
        <taxon>Bacteria</taxon>
        <taxon>Bacillati</taxon>
        <taxon>Cyanobacteriota</taxon>
        <taxon>Cyanophyceae</taxon>
        <taxon>Oscillatoriophycideae</taxon>
        <taxon>Chroococcales</taxon>
        <taxon>Aphanothecaceae</taxon>
        <taxon>Gloeothece</taxon>
        <taxon>Gloeothece citriformis</taxon>
    </lineage>
</organism>
<dbReference type="SUPFAM" id="SSF52540">
    <property type="entry name" value="P-loop containing nucleoside triphosphate hydrolases"/>
    <property type="match status" value="1"/>
</dbReference>
<gene>
    <name evidence="2" type="ordered locus">PCC7424_2433</name>
</gene>
<keyword evidence="3" id="KW-1185">Reference proteome</keyword>
<feature type="compositionally biased region" description="Polar residues" evidence="1">
    <location>
        <begin position="1231"/>
        <end position="1249"/>
    </location>
</feature>
<reference evidence="3" key="1">
    <citation type="journal article" date="2011" name="MBio">
        <title>Novel metabolic attributes of the genus Cyanothece, comprising a group of unicellular nitrogen-fixing Cyanobacteria.</title>
        <authorList>
            <person name="Bandyopadhyay A."/>
            <person name="Elvitigala T."/>
            <person name="Welsh E."/>
            <person name="Stockel J."/>
            <person name="Liberton M."/>
            <person name="Min H."/>
            <person name="Sherman L.A."/>
            <person name="Pakrasi H.B."/>
        </authorList>
    </citation>
    <scope>NUCLEOTIDE SEQUENCE [LARGE SCALE GENOMIC DNA]</scope>
    <source>
        <strain evidence="3">PCC 7424</strain>
    </source>
</reference>
<feature type="compositionally biased region" description="Polar residues" evidence="1">
    <location>
        <begin position="1196"/>
        <end position="1222"/>
    </location>
</feature>
<dbReference type="InterPro" id="IPR049996">
    <property type="entry name" value="Slr7037-like"/>
</dbReference>
<feature type="region of interest" description="Disordered" evidence="1">
    <location>
        <begin position="1106"/>
        <end position="1125"/>
    </location>
</feature>
<dbReference type="InterPro" id="IPR027417">
    <property type="entry name" value="P-loop_NTPase"/>
</dbReference>
<dbReference type="NCBIfam" id="NF042913">
    <property type="entry name" value="CyRepA1"/>
    <property type="match status" value="1"/>
</dbReference>
<evidence type="ECO:0000256" key="1">
    <source>
        <dbReference type="SAM" id="MobiDB-lite"/>
    </source>
</evidence>
<feature type="compositionally biased region" description="Polar residues" evidence="1">
    <location>
        <begin position="1256"/>
        <end position="1268"/>
    </location>
</feature>
<dbReference type="Proteomes" id="UP000002384">
    <property type="component" value="Chromosome"/>
</dbReference>
<evidence type="ECO:0008006" key="4">
    <source>
        <dbReference type="Google" id="ProtNLM"/>
    </source>
</evidence>
<sequence>MSWKRFLRRDCPICGGTRKDCRQNTVTELVHCRELDATPGDYIFRGYDSLGFGMWSNKATAEAWTEEKRREWQEIRRREQERKELRLSRLLTNAERDIAIRSILSQLELSEQHRHQLQQRGMSDEQIEAGLYRTVKQWQQLETEVDDNLAGVLRGGKKLYVPVPGILCPIANAQGELVGWQIRLDDTEQFPKYLWASSEKKRRNEGPSVHLKNGELPLAFFAPSSEPHPVISKWFKKHISEDTQIIPVALTEGVAFKPAITAHRLGIHTIGASGGHFASSPETFKTYLESIKEQIEAQREENNSNLNNITLQPILFADGGCLVNENIIQVYSNTINYLKTLSFEAKIAWWGQTDKDKGDIDEIDESALASIRLLSTQEFFSLVKKTQRDLKVKDVQSQLQSLSYEPNIRLNSRYLPDLADLIPKEGIIALKSPKGTGKSVQIKKIIESCQSRGMKAISLTPRRALGREQSLKWGITWGGDAQISGMTRLTLLENMETLGMCWDSLWKLMERDWSNSLVIIDESELALIHLLLSSTCKDKRPLILRVLENKIRECLANGGMLLIADADLTDLSINYFKALVPDAPVFVVTNEYIGHETRWSVEFHTGKKDMAIAQLIADLARPVIDNGVERQRRIAIPTDSQDQAEALERFIRECYPHLIVVRIDSSTTETDEGRSFVERPNEKLTEIKPDVLIYTSSMGAGVSIDISWFDLIYAFFNGVLEASQCRQMLSRVRENIPRIIWCRTRGKVEGNSSFFPEEIKEHLFTFHRETSILIDVARAIAPDNPTDWQIRQAYDAIWNRETQTWDNPHVNLYCSLIARKNYGLAHLASELHRQLIEEGHIIINSKGNDKTDEGLRVAQIKKELPLEEAGAISEADDIPLDAALLLSQKNNPTQEQSRQIAKALLKAELPGIELTKEFIYKASTKDRRKWLNAQKLFWYSQNPDKTKILDLREWLDHLWQFVNGAVYLPDIRTYSFQIKVLQDIKLFKNIDLQNPDQEYSGDDEGIQEVLRLARKFSCSINTAFNLKVTSQSKPIQFINRLLNRVGLHLKFERQVKGKQRFYRLALDKFNDPDRIAVLDSLSRKWEQLGCESDSWASQHSSVEINNNAECCDPQPPSSHNNNDENVEATGEISAQKTPTSKPVQAGSGSNSWRSQHSPNNNNNNGKCCDAQPFSLDNNSSQTVEATGVITEEKTFSQKSVQISSEPESWGSQHSPINNNNNGKCCEPQPLSLDNNSGETKTPTSKPVQISSESESWGSQHSPINNNNDGECCDPQTLPFDEVQQNPIEINDNGQCPESQAQLATSTNDFPGKHIPEEYRPGVLEMEEWLTDAVGETPEFLQEILDIAVKYLKLVPEAKKWLWEQLKGEVRGTIWQLFPDYYQFLEST</sequence>
<protein>
    <recommendedName>
        <fullName evidence="4">Replication origin-binding protein domain-containing protein</fullName>
    </recommendedName>
</protein>
<dbReference type="STRING" id="65393.PCC7424_2433"/>
<evidence type="ECO:0000313" key="3">
    <source>
        <dbReference type="Proteomes" id="UP000002384"/>
    </source>
</evidence>